<keyword evidence="5" id="KW-1185">Reference proteome</keyword>
<dbReference type="OrthoDB" id="9759959at2"/>
<feature type="region of interest" description="Disordered" evidence="1">
    <location>
        <begin position="34"/>
        <end position="101"/>
    </location>
</feature>
<feature type="signal peptide" evidence="2">
    <location>
        <begin position="1"/>
        <end position="30"/>
    </location>
</feature>
<dbReference type="EMBL" id="NWBU01000004">
    <property type="protein sequence ID" value="PTQ12652.1"/>
    <property type="molecule type" value="Genomic_DNA"/>
</dbReference>
<dbReference type="InterPro" id="IPR054491">
    <property type="entry name" value="MGH1-like_GH"/>
</dbReference>
<evidence type="ECO:0000313" key="4">
    <source>
        <dbReference type="EMBL" id="PTQ12652.1"/>
    </source>
</evidence>
<feature type="compositionally biased region" description="Low complexity" evidence="1">
    <location>
        <begin position="34"/>
        <end position="43"/>
    </location>
</feature>
<dbReference type="GO" id="GO:0005975">
    <property type="term" value="P:carbohydrate metabolic process"/>
    <property type="evidence" value="ECO:0007669"/>
    <property type="project" value="InterPro"/>
</dbReference>
<feature type="chain" id="PRO_5015424897" evidence="2">
    <location>
        <begin position="31"/>
        <end position="871"/>
    </location>
</feature>
<sequence length="871" mass="93399">MSIFSAPHRRCLLLLAGAPLAFINSGCAQAVPPAATGAARPAPTVSQDYAPYPGDPDGRTERVTVTVDPSEGPLRSFTLRSTAPQRDNGPSERRIAEQADRPSVHSGSLLFDALFALALDDARLDSASSIRDDAYNDGRDIDCNCFQTGEKWPYVWTRDLSYAVDLGLAGIDPARAVNSLLFKTSGFRDGAAIPSTLPAGSTQIIQDTGSGGSWPVSTDRTSWALGAEAVLAQLPDAERAAFAEKAYAALRGTVEADREAAFDPLTGLYGGEHSFLDWREQTYAPWIVDHLAKMSASKGLSTNIVQYRALRLAARLGRERGDAAEATKYDGWADALKSAINDRFWMPEAGLYASLTTADPTAAPIAKFDMLGSALAIISGIADTDRALSVVSRYPHAPYGVPVYFPHQPGMVPYHNRAIWPFVTAYSLKAAARVRNVAVADNAVASLMRGAALHLSNMENLEWLTGKSEHDGGPVINSRRQLWSVGGYIGMVTETLFGYHVDASGVRIDPFLTTSSRRLLGDGNNATLDRLSYRGKPLRILLHLPAAAGGSGYYPVASIRLNGAPSDAQLDLTKLRTEDNLIEVTFGAVRPGEGGITLAPAVPSRSHDDPTVFSPWTPAIAAVRRAGNDIVLDIAPSQGRQKLRYTVLRDGVAVASNVEGPSWRDPHAPDAGLTVCYSVTAVHPESRIQSHPSLDACLRGSLAQTIAVTDARVETSAPLVPASPTLIQPTRLVGRDTSFSIRDINIPKAGTYAFRFAYNNHLFDINTGVTNAVKRLRLVDMKGATTGQAIVQMPHVGPVDGVHPLRESTVAYFTLPKGRYRLDLSDYFNMSYLAVNSVYARPGGTEGPRNEASIAALQIDAVSTPTETAAK</sequence>
<dbReference type="AlphaFoldDB" id="A0A2T5G0H6"/>
<dbReference type="InterPro" id="IPR012341">
    <property type="entry name" value="6hp_glycosidase-like_sf"/>
</dbReference>
<evidence type="ECO:0000256" key="2">
    <source>
        <dbReference type="SAM" id="SignalP"/>
    </source>
</evidence>
<evidence type="ECO:0000313" key="5">
    <source>
        <dbReference type="Proteomes" id="UP000244162"/>
    </source>
</evidence>
<evidence type="ECO:0000256" key="1">
    <source>
        <dbReference type="SAM" id="MobiDB-lite"/>
    </source>
</evidence>
<dbReference type="RefSeq" id="WP_107965889.1">
    <property type="nucleotide sequence ID" value="NZ_NWBU01000004.1"/>
</dbReference>
<organism evidence="4 5">
    <name type="scientific">Sphingomonas oleivorans</name>
    <dbReference type="NCBI Taxonomy" id="1735121"/>
    <lineage>
        <taxon>Bacteria</taxon>
        <taxon>Pseudomonadati</taxon>
        <taxon>Pseudomonadota</taxon>
        <taxon>Alphaproteobacteria</taxon>
        <taxon>Sphingomonadales</taxon>
        <taxon>Sphingomonadaceae</taxon>
        <taxon>Sphingomonas</taxon>
    </lineage>
</organism>
<name>A0A2T5G0H6_9SPHN</name>
<dbReference type="Pfam" id="PF22422">
    <property type="entry name" value="MGH1-like_GH"/>
    <property type="match status" value="1"/>
</dbReference>
<protein>
    <submittedName>
        <fullName evidence="4">Esterase</fullName>
    </submittedName>
</protein>
<dbReference type="Proteomes" id="UP000244162">
    <property type="component" value="Unassembled WGS sequence"/>
</dbReference>
<evidence type="ECO:0000259" key="3">
    <source>
        <dbReference type="Pfam" id="PF22422"/>
    </source>
</evidence>
<keyword evidence="2" id="KW-0732">Signal</keyword>
<feature type="domain" description="Mannosylglycerate hydrolase MGH1-like glycoside hydrolase" evidence="3">
    <location>
        <begin position="153"/>
        <end position="483"/>
    </location>
</feature>
<comment type="caution">
    <text evidence="4">The sequence shown here is derived from an EMBL/GenBank/DDBJ whole genome shotgun (WGS) entry which is preliminary data.</text>
</comment>
<feature type="compositionally biased region" description="Basic and acidic residues" evidence="1">
    <location>
        <begin position="89"/>
        <end position="101"/>
    </location>
</feature>
<dbReference type="Gene3D" id="1.50.10.10">
    <property type="match status" value="1"/>
</dbReference>
<dbReference type="InterPro" id="IPR008928">
    <property type="entry name" value="6-hairpin_glycosidase_sf"/>
</dbReference>
<dbReference type="SUPFAM" id="SSF48208">
    <property type="entry name" value="Six-hairpin glycosidases"/>
    <property type="match status" value="1"/>
</dbReference>
<proteinExistence type="predicted"/>
<gene>
    <name evidence="4" type="ORF">CLG96_00315</name>
</gene>
<reference evidence="4 5" key="1">
    <citation type="submission" date="2017-09" db="EMBL/GenBank/DDBJ databases">
        <title>Sphingomonas panjinensis sp.nov., isolated from oil-contaminated soil.</title>
        <authorList>
            <person name="Wang L."/>
            <person name="Chen L."/>
        </authorList>
    </citation>
    <scope>NUCLEOTIDE SEQUENCE [LARGE SCALE GENOMIC DNA]</scope>
    <source>
        <strain evidence="4 5">FW-11</strain>
    </source>
</reference>
<accession>A0A2T5G0H6</accession>